<reference evidence="7" key="1">
    <citation type="journal article" date="2019" name="Beilstein J. Org. Chem.">
        <title>Nanangenines: drimane sesquiterpenoids as the dominant metabolite cohort of a novel Australian fungus, Aspergillus nanangensis.</title>
        <authorList>
            <person name="Lacey H.J."/>
            <person name="Gilchrist C.L.M."/>
            <person name="Crombie A."/>
            <person name="Kalaitzis J.A."/>
            <person name="Vuong D."/>
            <person name="Rutledge P.J."/>
            <person name="Turner P."/>
            <person name="Pitt J.I."/>
            <person name="Lacey E."/>
            <person name="Chooi Y.H."/>
            <person name="Piggott A.M."/>
        </authorList>
    </citation>
    <scope>NUCLEOTIDE SEQUENCE</scope>
    <source>
        <strain evidence="7">MST-FP2251</strain>
    </source>
</reference>
<dbReference type="Pfam" id="PF07690">
    <property type="entry name" value="MFS_1"/>
    <property type="match status" value="1"/>
</dbReference>
<comment type="subcellular location">
    <subcellularLocation>
        <location evidence="1">Membrane</location>
        <topology evidence="1">Multi-pass membrane protein</topology>
    </subcellularLocation>
</comment>
<feature type="transmembrane region" description="Helical" evidence="5">
    <location>
        <begin position="136"/>
        <end position="153"/>
    </location>
</feature>
<feature type="transmembrane region" description="Helical" evidence="5">
    <location>
        <begin position="376"/>
        <end position="397"/>
    </location>
</feature>
<comment type="caution">
    <text evidence="7">The sequence shown here is derived from an EMBL/GenBank/DDBJ whole genome shotgun (WGS) entry which is preliminary data.</text>
</comment>
<keyword evidence="3 5" id="KW-1133">Transmembrane helix</keyword>
<feature type="transmembrane region" description="Helical" evidence="5">
    <location>
        <begin position="323"/>
        <end position="356"/>
    </location>
</feature>
<feature type="transmembrane region" description="Helical" evidence="5">
    <location>
        <begin position="106"/>
        <end position="124"/>
    </location>
</feature>
<protein>
    <recommendedName>
        <fullName evidence="6">Major facilitator superfamily (MFS) profile domain-containing protein</fullName>
    </recommendedName>
</protein>
<dbReference type="GO" id="GO:0022857">
    <property type="term" value="F:transmembrane transporter activity"/>
    <property type="evidence" value="ECO:0007669"/>
    <property type="project" value="InterPro"/>
</dbReference>
<sequence length="536" mass="58600">MAFGILQPSKPNENIGGTTLLEIETVDAAEHATELKRGTGRHATTILVPQPSDDPNDPLRWPLWRRDLMFIMYLYCTVLCVGAIGPLLTASAAVLAEQFETGFTEITLLTGYNTCAVGAFGIVLSALSRKYGKRPGYVFSMVCAFVGTVWGGAAKSYESLLGARIVQGFGVSMFESVMFDMVGDLYFVHERGARVAALTVAIAGMANLPTVLSGLVTTRLGWRWMFWMLSIFLGLGLVLIVLFGWETTFRRPLEDCDMIGAADTTHESKGTDSPRKETGLQEVENIEMEVIPPPQRKAFLQRLSLYSGSYSDIPLPTMIMKPFLILVHPAVIWSTLLLSISTAWYVVVSFLIAQIFATPPYLLTAVEIGYMSSGPVIGGTLGSIVCGLISDPIAMALARKNNGIYEAEFRLVLLVPMMVTGVIGWFLFGNLVVAEKSPAVITIVWGIAAASIQFCMSTIGTYMVDGYRKISVEVFIIGMVVKNFVFFGLSFGVNDWVTIWGPAKVFDTIGGIQLALCLLSGVVWIFGKKWRAHFYA</sequence>
<feature type="transmembrane region" description="Helical" evidence="5">
    <location>
        <begin position="474"/>
        <end position="493"/>
    </location>
</feature>
<gene>
    <name evidence="7" type="ORF">FE257_003633</name>
</gene>
<feature type="transmembrane region" description="Helical" evidence="5">
    <location>
        <begin position="70"/>
        <end position="94"/>
    </location>
</feature>
<evidence type="ECO:0000256" key="5">
    <source>
        <dbReference type="SAM" id="Phobius"/>
    </source>
</evidence>
<evidence type="ECO:0000313" key="7">
    <source>
        <dbReference type="EMBL" id="KAF9891622.1"/>
    </source>
</evidence>
<evidence type="ECO:0000256" key="2">
    <source>
        <dbReference type="ARBA" id="ARBA00022692"/>
    </source>
</evidence>
<name>A0AAD4CSF9_ASPNN</name>
<feature type="domain" description="Major facilitator superfamily (MFS) profile" evidence="6">
    <location>
        <begin position="69"/>
        <end position="536"/>
    </location>
</feature>
<dbReference type="SUPFAM" id="SSF103473">
    <property type="entry name" value="MFS general substrate transporter"/>
    <property type="match status" value="1"/>
</dbReference>
<feature type="transmembrane region" description="Helical" evidence="5">
    <location>
        <begin position="195"/>
        <end position="218"/>
    </location>
</feature>
<dbReference type="PROSITE" id="PS50850">
    <property type="entry name" value="MFS"/>
    <property type="match status" value="1"/>
</dbReference>
<keyword evidence="2 5" id="KW-0812">Transmembrane</keyword>
<feature type="transmembrane region" description="Helical" evidence="5">
    <location>
        <begin position="224"/>
        <end position="245"/>
    </location>
</feature>
<keyword evidence="8" id="KW-1185">Reference proteome</keyword>
<accession>A0AAD4CSF9</accession>
<dbReference type="InterPro" id="IPR020846">
    <property type="entry name" value="MFS_dom"/>
</dbReference>
<dbReference type="PANTHER" id="PTHR23502">
    <property type="entry name" value="MAJOR FACILITATOR SUPERFAMILY"/>
    <property type="match status" value="1"/>
</dbReference>
<dbReference type="Proteomes" id="UP001194746">
    <property type="component" value="Unassembled WGS sequence"/>
</dbReference>
<proteinExistence type="predicted"/>
<evidence type="ECO:0000313" key="8">
    <source>
        <dbReference type="Proteomes" id="UP001194746"/>
    </source>
</evidence>
<dbReference type="AlphaFoldDB" id="A0AAD4CSF9"/>
<evidence type="ECO:0000256" key="1">
    <source>
        <dbReference type="ARBA" id="ARBA00004141"/>
    </source>
</evidence>
<feature type="transmembrane region" description="Helical" evidence="5">
    <location>
        <begin position="505"/>
        <end position="526"/>
    </location>
</feature>
<organism evidence="7 8">
    <name type="scientific">Aspergillus nanangensis</name>
    <dbReference type="NCBI Taxonomy" id="2582783"/>
    <lineage>
        <taxon>Eukaryota</taxon>
        <taxon>Fungi</taxon>
        <taxon>Dikarya</taxon>
        <taxon>Ascomycota</taxon>
        <taxon>Pezizomycotina</taxon>
        <taxon>Eurotiomycetes</taxon>
        <taxon>Eurotiomycetidae</taxon>
        <taxon>Eurotiales</taxon>
        <taxon>Aspergillaceae</taxon>
        <taxon>Aspergillus</taxon>
        <taxon>Aspergillus subgen. Circumdati</taxon>
    </lineage>
</organism>
<dbReference type="InterPro" id="IPR036259">
    <property type="entry name" value="MFS_trans_sf"/>
</dbReference>
<dbReference type="PANTHER" id="PTHR23502:SF29">
    <property type="entry name" value="TRANSPORTER, PUTATIVE (AFU_ORTHOLOGUE AFUA_6G06680)-RELATED"/>
    <property type="match status" value="1"/>
</dbReference>
<evidence type="ECO:0000259" key="6">
    <source>
        <dbReference type="PROSITE" id="PS50850"/>
    </source>
</evidence>
<dbReference type="EMBL" id="VCAU01000017">
    <property type="protein sequence ID" value="KAF9891622.1"/>
    <property type="molecule type" value="Genomic_DNA"/>
</dbReference>
<feature type="transmembrane region" description="Helical" evidence="5">
    <location>
        <begin position="440"/>
        <end position="462"/>
    </location>
</feature>
<dbReference type="InterPro" id="IPR011701">
    <property type="entry name" value="MFS"/>
</dbReference>
<keyword evidence="4 5" id="KW-0472">Membrane</keyword>
<evidence type="ECO:0000256" key="3">
    <source>
        <dbReference type="ARBA" id="ARBA00022989"/>
    </source>
</evidence>
<dbReference type="GO" id="GO:0005886">
    <property type="term" value="C:plasma membrane"/>
    <property type="evidence" value="ECO:0007669"/>
    <property type="project" value="TreeGrafter"/>
</dbReference>
<reference evidence="7" key="2">
    <citation type="submission" date="2020-02" db="EMBL/GenBank/DDBJ databases">
        <authorList>
            <person name="Gilchrist C.L.M."/>
            <person name="Chooi Y.-H."/>
        </authorList>
    </citation>
    <scope>NUCLEOTIDE SEQUENCE</scope>
    <source>
        <strain evidence="7">MST-FP2251</strain>
    </source>
</reference>
<evidence type="ECO:0000256" key="4">
    <source>
        <dbReference type="ARBA" id="ARBA00023136"/>
    </source>
</evidence>
<feature type="transmembrane region" description="Helical" evidence="5">
    <location>
        <begin position="409"/>
        <end position="428"/>
    </location>
</feature>
<dbReference type="Gene3D" id="1.20.1250.20">
    <property type="entry name" value="MFS general substrate transporter like domains"/>
    <property type="match status" value="1"/>
</dbReference>